<sequence length="248" mass="25830">MAILAPVEVARESRRPIVSNGVAAHLTTFIGANRYNPAAVYPMAFLVEQPPGSVVATHFHEANQFQIVVAGDGRLGSHPVEPVAVHYSNAFSAYGPITAGAAGLQYFTLRNGYDRGARYLPAAREELRGVRRRFRDAFAEPAAPLASVPDAAAAEALIPAAPDGMGAWRHRLPPGAALEGPDPAGGDGQFWVVTAGSLRTPAGEALPPLSCAFVAPDEPPFAAVAGEAGLEVVVVQFPRGRDHVAAGS</sequence>
<reference evidence="2" key="1">
    <citation type="journal article" date="2019" name="Int. J. Syst. Evol. Microbiol.">
        <title>The Global Catalogue of Microorganisms (GCM) 10K type strain sequencing project: providing services to taxonomists for standard genome sequencing and annotation.</title>
        <authorList>
            <consortium name="The Broad Institute Genomics Platform"/>
            <consortium name="The Broad Institute Genome Sequencing Center for Infectious Disease"/>
            <person name="Wu L."/>
            <person name="Ma J."/>
        </authorList>
    </citation>
    <scope>NUCLEOTIDE SEQUENCE [LARGE SCALE GENOMIC DNA]</scope>
    <source>
        <strain evidence="2">CECT 7131</strain>
    </source>
</reference>
<gene>
    <name evidence="1" type="ORF">QWZ14_09090</name>
</gene>
<dbReference type="RefSeq" id="WP_290316316.1">
    <property type="nucleotide sequence ID" value="NZ_JAUFPN010000107.1"/>
</dbReference>
<evidence type="ECO:0008006" key="3">
    <source>
        <dbReference type="Google" id="ProtNLM"/>
    </source>
</evidence>
<dbReference type="InterPro" id="IPR011051">
    <property type="entry name" value="RmlC_Cupin_sf"/>
</dbReference>
<evidence type="ECO:0000313" key="1">
    <source>
        <dbReference type="EMBL" id="MDN3564517.1"/>
    </source>
</evidence>
<protein>
    <recommendedName>
        <fullName evidence="3">Cupin domain-containing protein</fullName>
    </recommendedName>
</protein>
<dbReference type="Proteomes" id="UP001529369">
    <property type="component" value="Unassembled WGS sequence"/>
</dbReference>
<organism evidence="1 2">
    <name type="scientific">Paeniroseomonas aquatica</name>
    <dbReference type="NCBI Taxonomy" id="373043"/>
    <lineage>
        <taxon>Bacteria</taxon>
        <taxon>Pseudomonadati</taxon>
        <taxon>Pseudomonadota</taxon>
        <taxon>Alphaproteobacteria</taxon>
        <taxon>Acetobacterales</taxon>
        <taxon>Acetobacteraceae</taxon>
        <taxon>Paeniroseomonas</taxon>
    </lineage>
</organism>
<evidence type="ECO:0000313" key="2">
    <source>
        <dbReference type="Proteomes" id="UP001529369"/>
    </source>
</evidence>
<proteinExistence type="predicted"/>
<accession>A0ABT8A416</accession>
<keyword evidence="2" id="KW-1185">Reference proteome</keyword>
<comment type="caution">
    <text evidence="1">The sequence shown here is derived from an EMBL/GenBank/DDBJ whole genome shotgun (WGS) entry which is preliminary data.</text>
</comment>
<dbReference type="EMBL" id="JAUFPN010000107">
    <property type="protein sequence ID" value="MDN3564517.1"/>
    <property type="molecule type" value="Genomic_DNA"/>
</dbReference>
<dbReference type="SUPFAM" id="SSF51182">
    <property type="entry name" value="RmlC-like cupins"/>
    <property type="match status" value="1"/>
</dbReference>
<name>A0ABT8A416_9PROT</name>